<accession>A0A0K1RAV4</accession>
<keyword evidence="2" id="KW-0812">Transmembrane</keyword>
<feature type="region of interest" description="Disordered" evidence="1">
    <location>
        <begin position="154"/>
        <end position="176"/>
    </location>
</feature>
<dbReference type="RefSeq" id="WP_052204587.1">
    <property type="nucleotide sequence ID" value="NZ_CP012342.1"/>
</dbReference>
<dbReference type="EMBL" id="CP012342">
    <property type="protein sequence ID" value="AKV58528.1"/>
    <property type="molecule type" value="Genomic_DNA"/>
</dbReference>
<feature type="transmembrane region" description="Helical" evidence="2">
    <location>
        <begin position="38"/>
        <end position="57"/>
    </location>
</feature>
<sequence>MTDAPRIFRPSREHVIAIAMMTGIALIGILWAPLKLGWVLIFPIFALVWIFNAKTTISDSGISINYLLRKNVSLAWDQLKGVSFKGSKALATTVDGREYPMPGITFNTLPDLAEASRGRIADVITQAAESSDGKYEVIDKEGYSVLLDQDEYEEYLKEHPDMPGPRPADNPANSQN</sequence>
<proteinExistence type="predicted"/>
<dbReference type="KEGG" id="crie:AK829_04345"/>
<evidence type="ECO:0000256" key="1">
    <source>
        <dbReference type="SAM" id="MobiDB-lite"/>
    </source>
</evidence>
<keyword evidence="2" id="KW-0472">Membrane</keyword>
<keyword evidence="5" id="KW-1185">Reference proteome</keyword>
<feature type="transmembrane region" description="Helical" evidence="2">
    <location>
        <begin position="15"/>
        <end position="32"/>
    </location>
</feature>
<evidence type="ECO:0000256" key="2">
    <source>
        <dbReference type="SAM" id="Phobius"/>
    </source>
</evidence>
<protein>
    <recommendedName>
        <fullName evidence="3">Low molecular weight protein antigen 6 PH domain-containing protein</fullName>
    </recommendedName>
</protein>
<evidence type="ECO:0000313" key="4">
    <source>
        <dbReference type="EMBL" id="AKV58528.1"/>
    </source>
</evidence>
<evidence type="ECO:0000313" key="5">
    <source>
        <dbReference type="Proteomes" id="UP000060016"/>
    </source>
</evidence>
<dbReference type="Proteomes" id="UP000060016">
    <property type="component" value="Chromosome"/>
</dbReference>
<dbReference type="PATRIC" id="fig|156976.3.peg.860"/>
<feature type="domain" description="Low molecular weight protein antigen 6 PH" evidence="3">
    <location>
        <begin position="54"/>
        <end position="121"/>
    </location>
</feature>
<dbReference type="STRING" id="156976.AK829_04345"/>
<gene>
    <name evidence="4" type="ORF">AK829_04345</name>
</gene>
<keyword evidence="2" id="KW-1133">Transmembrane helix</keyword>
<dbReference type="Pfam" id="PF10756">
    <property type="entry name" value="bPH_6"/>
    <property type="match status" value="1"/>
</dbReference>
<name>A0A0K1RAV4_9CORY</name>
<evidence type="ECO:0000259" key="3">
    <source>
        <dbReference type="Pfam" id="PF10756"/>
    </source>
</evidence>
<organism evidence="4 5">
    <name type="scientific">Corynebacterium riegelii</name>
    <dbReference type="NCBI Taxonomy" id="156976"/>
    <lineage>
        <taxon>Bacteria</taxon>
        <taxon>Bacillati</taxon>
        <taxon>Actinomycetota</taxon>
        <taxon>Actinomycetes</taxon>
        <taxon>Mycobacteriales</taxon>
        <taxon>Corynebacteriaceae</taxon>
        <taxon>Corynebacterium</taxon>
    </lineage>
</organism>
<dbReference type="AlphaFoldDB" id="A0A0K1RAV4"/>
<dbReference type="InterPro" id="IPR019692">
    <property type="entry name" value="CFP-6_PH"/>
</dbReference>
<reference evidence="4 5" key="1">
    <citation type="submission" date="2015-08" db="EMBL/GenBank/DDBJ databases">
        <authorList>
            <person name="Babu N.S."/>
            <person name="Beckwith C.J."/>
            <person name="Beseler K.G."/>
            <person name="Brison A."/>
            <person name="Carone J.V."/>
            <person name="Caskin T.P."/>
            <person name="Diamond M."/>
            <person name="Durham M.E."/>
            <person name="Foxe J.M."/>
            <person name="Go M."/>
            <person name="Henderson B.A."/>
            <person name="Jones I.B."/>
            <person name="McGettigan J.A."/>
            <person name="Micheletti S.J."/>
            <person name="Nasrallah M.E."/>
            <person name="Ortiz D."/>
            <person name="Piller C.R."/>
            <person name="Privatt S.R."/>
            <person name="Schneider S.L."/>
            <person name="Sharp S."/>
            <person name="Smith T.C."/>
            <person name="Stanton J.D."/>
            <person name="Ullery H.E."/>
            <person name="Wilson R.J."/>
            <person name="Serrano M.G."/>
            <person name="Buck G."/>
            <person name="Lee V."/>
            <person name="Wang Y."/>
            <person name="Carvalho R."/>
            <person name="Voegtly L."/>
            <person name="Shi R."/>
            <person name="Duckworth R."/>
            <person name="Johnson A."/>
            <person name="Loviza R."/>
            <person name="Walstead R."/>
            <person name="Shah Z."/>
            <person name="Kiflezghi M."/>
            <person name="Wade K."/>
            <person name="Ball S.L."/>
            <person name="Bradley K.W."/>
            <person name="Asai D.J."/>
            <person name="Bowman C.A."/>
            <person name="Russell D.A."/>
            <person name="Pope W.H."/>
            <person name="Jacobs-Sera D."/>
            <person name="Hendrix R.W."/>
            <person name="Hatfull G.F."/>
        </authorList>
    </citation>
    <scope>NUCLEOTIDE SEQUENCE [LARGE SCALE GENOMIC DNA]</scope>
    <source>
        <strain evidence="4 5">PUDD_83A45</strain>
    </source>
</reference>